<dbReference type="RefSeq" id="WP_305998865.1">
    <property type="nucleotide sequence ID" value="NZ_JASNFN010000004.1"/>
</dbReference>
<dbReference type="Proteomes" id="UP001233673">
    <property type="component" value="Unassembled WGS sequence"/>
</dbReference>
<name>A0ABT9I9B6_9ACTN</name>
<sequence length="55" mass="6211">MGHRTIEEIDADLAAYRVRRQATLDQLFASMLMLNAIDSRVEVLLDQRHTARAGA</sequence>
<evidence type="ECO:0000313" key="1">
    <source>
        <dbReference type="EMBL" id="MDP5182163.1"/>
    </source>
</evidence>
<evidence type="ECO:0000313" key="2">
    <source>
        <dbReference type="Proteomes" id="UP001233673"/>
    </source>
</evidence>
<dbReference type="EMBL" id="JASNFN010000004">
    <property type="protein sequence ID" value="MDP5182163.1"/>
    <property type="molecule type" value="Genomic_DNA"/>
</dbReference>
<organism evidence="1 2">
    <name type="scientific">Blastococcus carthaginiensis</name>
    <dbReference type="NCBI Taxonomy" id="3050034"/>
    <lineage>
        <taxon>Bacteria</taxon>
        <taxon>Bacillati</taxon>
        <taxon>Actinomycetota</taxon>
        <taxon>Actinomycetes</taxon>
        <taxon>Geodermatophilales</taxon>
        <taxon>Geodermatophilaceae</taxon>
        <taxon>Blastococcus</taxon>
    </lineage>
</organism>
<accession>A0ABT9I9B6</accession>
<comment type="caution">
    <text evidence="1">The sequence shown here is derived from an EMBL/GenBank/DDBJ whole genome shotgun (WGS) entry which is preliminary data.</text>
</comment>
<protein>
    <submittedName>
        <fullName evidence="1">Uncharacterized protein</fullName>
    </submittedName>
</protein>
<reference evidence="2" key="1">
    <citation type="submission" date="2023-05" db="EMBL/GenBank/DDBJ databases">
        <title>Draft genome of Pseudofrankia sp. BMG5.37.</title>
        <authorList>
            <person name="Gtari M."/>
            <person name="Ghodhbane F."/>
            <person name="Sbissi I."/>
        </authorList>
    </citation>
    <scope>NUCLEOTIDE SEQUENCE [LARGE SCALE GENOMIC DNA]</scope>
    <source>
        <strain evidence="2">BMG 814</strain>
    </source>
</reference>
<proteinExistence type="predicted"/>
<gene>
    <name evidence="1" type="ORF">QOZ88_05900</name>
</gene>
<keyword evidence="2" id="KW-1185">Reference proteome</keyword>